<protein>
    <recommendedName>
        <fullName evidence="5">Porin</fullName>
    </recommendedName>
</protein>
<reference evidence="3" key="2">
    <citation type="submission" date="2020-09" db="EMBL/GenBank/DDBJ databases">
        <authorList>
            <person name="Sun Q."/>
            <person name="Kim S."/>
        </authorList>
    </citation>
    <scope>NUCLEOTIDE SEQUENCE</scope>
    <source>
        <strain evidence="3">KCTC 12711</strain>
    </source>
</reference>
<dbReference type="Pfam" id="PF19577">
    <property type="entry name" value="DcaP"/>
    <property type="match status" value="1"/>
</dbReference>
<keyword evidence="1" id="KW-0175">Coiled coil</keyword>
<keyword evidence="2" id="KW-0732">Signal</keyword>
<organism evidence="3 4">
    <name type="scientific">Arenicella chitinivorans</name>
    <dbReference type="NCBI Taxonomy" id="1329800"/>
    <lineage>
        <taxon>Bacteria</taxon>
        <taxon>Pseudomonadati</taxon>
        <taxon>Pseudomonadota</taxon>
        <taxon>Gammaproteobacteria</taxon>
        <taxon>Arenicellales</taxon>
        <taxon>Arenicellaceae</taxon>
        <taxon>Arenicella</taxon>
    </lineage>
</organism>
<sequence length="444" mass="47435">MKRTLIASFCLGLSTLTAAPSAALAADAELEQRVKQMEQQLQELKALLQKEKGERAAQVGAVNDKVADVAKAAPKDNLKIGDNTTLSYGGFIKVDGMYSDYNDGPRPANIGDEILVPSTIPVGGVGEGAQFDSHVKTSRFFFKTATNTDVGVIKSHVELDFLSGGGDERVSNSTNPRIRHAFLDWGYSDNASLLVGQTWSTFFNVGALPEAVDFIGPTSGTIFNRQAQIRWTKKLGSGSFMMSAENPSTSLSDGGSGIAASNFDDNGVPDIVLRYNGASGGHSYAVSALGREVSYDDGSLSENEFGFALNLAGKVVFANGNDIRYSIAHGNLGRYIALNAFRDGGIDAAGNLELTDITGGYIAYRQLWSDKLRSTFQYALSTADLAPGLASSNTETVENFEVNLMYSPTPKLTFGGAVIKASRELENGLDGELNRFQVTAKYAF</sequence>
<keyword evidence="4" id="KW-1185">Reference proteome</keyword>
<feature type="chain" id="PRO_5036926536" description="Porin" evidence="2">
    <location>
        <begin position="26"/>
        <end position="444"/>
    </location>
</feature>
<proteinExistence type="predicted"/>
<feature type="coiled-coil region" evidence="1">
    <location>
        <begin position="27"/>
        <end position="54"/>
    </location>
</feature>
<feature type="signal peptide" evidence="2">
    <location>
        <begin position="1"/>
        <end position="25"/>
    </location>
</feature>
<dbReference type="EMBL" id="BMXA01000001">
    <property type="protein sequence ID" value="GHA01263.1"/>
    <property type="molecule type" value="Genomic_DNA"/>
</dbReference>
<evidence type="ECO:0000313" key="3">
    <source>
        <dbReference type="EMBL" id="GHA01263.1"/>
    </source>
</evidence>
<evidence type="ECO:0008006" key="5">
    <source>
        <dbReference type="Google" id="ProtNLM"/>
    </source>
</evidence>
<evidence type="ECO:0000313" key="4">
    <source>
        <dbReference type="Proteomes" id="UP000614811"/>
    </source>
</evidence>
<dbReference type="InterPro" id="IPR045748">
    <property type="entry name" value="DcaP"/>
</dbReference>
<dbReference type="SUPFAM" id="SSF56935">
    <property type="entry name" value="Porins"/>
    <property type="match status" value="1"/>
</dbReference>
<evidence type="ECO:0000256" key="1">
    <source>
        <dbReference type="SAM" id="Coils"/>
    </source>
</evidence>
<reference evidence="3" key="1">
    <citation type="journal article" date="2014" name="Int. J. Syst. Evol. Microbiol.">
        <title>Complete genome sequence of Corynebacterium casei LMG S-19264T (=DSM 44701T), isolated from a smear-ripened cheese.</title>
        <authorList>
            <consortium name="US DOE Joint Genome Institute (JGI-PGF)"/>
            <person name="Walter F."/>
            <person name="Albersmeier A."/>
            <person name="Kalinowski J."/>
            <person name="Ruckert C."/>
        </authorList>
    </citation>
    <scope>NUCLEOTIDE SEQUENCE</scope>
    <source>
        <strain evidence="3">KCTC 12711</strain>
    </source>
</reference>
<comment type="caution">
    <text evidence="3">The sequence shown here is derived from an EMBL/GenBank/DDBJ whole genome shotgun (WGS) entry which is preliminary data.</text>
</comment>
<evidence type="ECO:0000256" key="2">
    <source>
        <dbReference type="SAM" id="SignalP"/>
    </source>
</evidence>
<dbReference type="Proteomes" id="UP000614811">
    <property type="component" value="Unassembled WGS sequence"/>
</dbReference>
<name>A0A918VJN5_9GAMM</name>
<dbReference type="RefSeq" id="WP_189398700.1">
    <property type="nucleotide sequence ID" value="NZ_BMXA01000001.1"/>
</dbReference>
<dbReference type="AlphaFoldDB" id="A0A918VJN5"/>
<gene>
    <name evidence="3" type="ORF">GCM10008090_07980</name>
</gene>
<accession>A0A918VJN5</accession>